<dbReference type="EMBL" id="QQAX01000025">
    <property type="protein sequence ID" value="RDI39947.1"/>
    <property type="molecule type" value="Genomic_DNA"/>
</dbReference>
<dbReference type="OrthoDB" id="7300871at2"/>
<proteinExistence type="predicted"/>
<dbReference type="AlphaFoldDB" id="A0A370G853"/>
<organism evidence="1 2">
    <name type="scientific">Aquicella lusitana</name>
    <dbReference type="NCBI Taxonomy" id="254246"/>
    <lineage>
        <taxon>Bacteria</taxon>
        <taxon>Pseudomonadati</taxon>
        <taxon>Pseudomonadota</taxon>
        <taxon>Gammaproteobacteria</taxon>
        <taxon>Legionellales</taxon>
        <taxon>Coxiellaceae</taxon>
        <taxon>Aquicella</taxon>
    </lineage>
</organism>
<evidence type="ECO:0000313" key="1">
    <source>
        <dbReference type="EMBL" id="RDI39947.1"/>
    </source>
</evidence>
<gene>
    <name evidence="1" type="ORF">C8D86_1258</name>
</gene>
<accession>A0A370G853</accession>
<dbReference type="Proteomes" id="UP000254720">
    <property type="component" value="Unassembled WGS sequence"/>
</dbReference>
<dbReference type="RefSeq" id="WP_114835155.1">
    <property type="nucleotide sequence ID" value="NZ_LR699116.1"/>
</dbReference>
<keyword evidence="2" id="KW-1185">Reference proteome</keyword>
<evidence type="ECO:0008006" key="3">
    <source>
        <dbReference type="Google" id="ProtNLM"/>
    </source>
</evidence>
<protein>
    <recommendedName>
        <fullName evidence="3">Rps23 Pro-64 3,4-dihydroxylase Tpa1-like proline 4-hydroxylase</fullName>
    </recommendedName>
</protein>
<comment type="caution">
    <text evidence="1">The sequence shown here is derived from an EMBL/GenBank/DDBJ whole genome shotgun (WGS) entry which is preliminary data.</text>
</comment>
<evidence type="ECO:0000313" key="2">
    <source>
        <dbReference type="Proteomes" id="UP000254720"/>
    </source>
</evidence>
<reference evidence="1 2" key="1">
    <citation type="submission" date="2018-07" db="EMBL/GenBank/DDBJ databases">
        <title>Genomic Encyclopedia of Type Strains, Phase IV (KMG-IV): sequencing the most valuable type-strain genomes for metagenomic binning, comparative biology and taxonomic classification.</title>
        <authorList>
            <person name="Goeker M."/>
        </authorList>
    </citation>
    <scope>NUCLEOTIDE SEQUENCE [LARGE SCALE GENOMIC DNA]</scope>
    <source>
        <strain evidence="1 2">DSM 16500</strain>
    </source>
</reference>
<sequence length="232" mass="27119">MQSVLDRLTNKITMAPIDHVPSDNIYMENILPPSLYSQILANLPADHDYDFINHPDAVLPDGTITRKLLDLSDESIKRMKSADQDFWKELKNIFVSEQLLKILVSKFRDRINDRYGPRWPEMVIVPILYRDFAGYKINVHTDAPYKIATMQFYLPKDHTQIHLGTSFHQKIDGKFYLLKTNLFKPNSAYAFARTETSWHSVKQLANHESRRDTLALTIYEKGHEYKSVKEYV</sequence>
<name>A0A370G853_9COXI</name>